<feature type="compositionally biased region" description="Pro residues" evidence="1">
    <location>
        <begin position="1"/>
        <end position="16"/>
    </location>
</feature>
<accession>A0A7S0STC4</accession>
<evidence type="ECO:0000259" key="2">
    <source>
        <dbReference type="Pfam" id="PF05036"/>
    </source>
</evidence>
<protein>
    <recommendedName>
        <fullName evidence="2">SPOR domain-containing protein</fullName>
    </recommendedName>
</protein>
<evidence type="ECO:0000313" key="3">
    <source>
        <dbReference type="EMBL" id="CAD8714812.1"/>
    </source>
</evidence>
<feature type="region of interest" description="Disordered" evidence="1">
    <location>
        <begin position="1"/>
        <end position="21"/>
    </location>
</feature>
<proteinExistence type="predicted"/>
<sequence>MGAPKTPPKTPPQKPNKPPRKRARIAFNVDTEPSHVGRLVQVWDKRASAWVHGAAVTVETTWSVEDYRGDGVECDVERHSGLYRLIYGRFEDQDAAQDALSKVIAREDAGEEVVDAFSPEDVLYDFDDLVKKGLLKFTDDLDKCMQPVAQARTRQSSRGSSKGLRN</sequence>
<reference evidence="3" key="1">
    <citation type="submission" date="2021-01" db="EMBL/GenBank/DDBJ databases">
        <authorList>
            <person name="Corre E."/>
            <person name="Pelletier E."/>
            <person name="Niang G."/>
            <person name="Scheremetjew M."/>
            <person name="Finn R."/>
            <person name="Kale V."/>
            <person name="Holt S."/>
            <person name="Cochrane G."/>
            <person name="Meng A."/>
            <person name="Brown T."/>
            <person name="Cohen L."/>
        </authorList>
    </citation>
    <scope>NUCLEOTIDE SEQUENCE</scope>
    <source>
        <strain evidence="3">SL-175</strain>
    </source>
</reference>
<organism evidence="3">
    <name type="scientific">Mantoniella antarctica</name>
    <dbReference type="NCBI Taxonomy" id="81844"/>
    <lineage>
        <taxon>Eukaryota</taxon>
        <taxon>Viridiplantae</taxon>
        <taxon>Chlorophyta</taxon>
        <taxon>Mamiellophyceae</taxon>
        <taxon>Mamiellales</taxon>
        <taxon>Mamiellaceae</taxon>
        <taxon>Mantoniella</taxon>
    </lineage>
</organism>
<dbReference type="EMBL" id="HBFC01027319">
    <property type="protein sequence ID" value="CAD8714812.1"/>
    <property type="molecule type" value="Transcribed_RNA"/>
</dbReference>
<dbReference type="InterPro" id="IPR007730">
    <property type="entry name" value="SPOR-like_dom"/>
</dbReference>
<name>A0A7S0STC4_9CHLO</name>
<feature type="domain" description="SPOR" evidence="2">
    <location>
        <begin position="71"/>
        <end position="103"/>
    </location>
</feature>
<dbReference type="Pfam" id="PF05036">
    <property type="entry name" value="SPOR"/>
    <property type="match status" value="1"/>
</dbReference>
<evidence type="ECO:0000256" key="1">
    <source>
        <dbReference type="SAM" id="MobiDB-lite"/>
    </source>
</evidence>
<dbReference type="AlphaFoldDB" id="A0A7S0STC4"/>
<dbReference type="GO" id="GO:0042834">
    <property type="term" value="F:peptidoglycan binding"/>
    <property type="evidence" value="ECO:0007669"/>
    <property type="project" value="InterPro"/>
</dbReference>
<gene>
    <name evidence="3" type="ORF">MANT1106_LOCUS16462</name>
</gene>